<dbReference type="Proteomes" id="UP000078240">
    <property type="component" value="Unassembled WGS sequence"/>
</dbReference>
<sequence length="112" mass="12288">MPPMRASWAFDCSKPSGRALTCYFKLERRAAGSFPHLVSTSTAVPRLQYWGTRGGAQSCHALHVGRPFAAATPLPRHRIIPLLKFKVTGTPAQSAREIDCSLLIRRSKVATV</sequence>
<dbReference type="AlphaFoldDB" id="A0A179GHN1"/>
<protein>
    <submittedName>
        <fullName evidence="1">Uncharacterized protein</fullName>
    </submittedName>
</protein>
<dbReference type="Proteomes" id="UP000078340">
    <property type="component" value="Unassembled WGS sequence"/>
</dbReference>
<accession>A0A179GHN1</accession>
<evidence type="ECO:0000313" key="1">
    <source>
        <dbReference type="EMBL" id="OAQ76871.1"/>
    </source>
</evidence>
<organism evidence="1 3">
    <name type="scientific">Purpureocillium lilacinum</name>
    <name type="common">Paecilomyces lilacinus</name>
    <dbReference type="NCBI Taxonomy" id="33203"/>
    <lineage>
        <taxon>Eukaryota</taxon>
        <taxon>Fungi</taxon>
        <taxon>Dikarya</taxon>
        <taxon>Ascomycota</taxon>
        <taxon>Pezizomycotina</taxon>
        <taxon>Sordariomycetes</taxon>
        <taxon>Hypocreomycetidae</taxon>
        <taxon>Hypocreales</taxon>
        <taxon>Ophiocordycipitaceae</taxon>
        <taxon>Purpureocillium</taxon>
    </lineage>
</organism>
<dbReference type="EMBL" id="LSBH01000005">
    <property type="protein sequence ID" value="OAQ78279.1"/>
    <property type="molecule type" value="Genomic_DNA"/>
</dbReference>
<gene>
    <name evidence="2" type="ORF">VFPBJ_06398</name>
    <name evidence="1" type="ORF">VFPFJ_10408</name>
</gene>
<reference evidence="1 3" key="1">
    <citation type="submission" date="2016-02" db="EMBL/GenBank/DDBJ databases">
        <title>Biosynthesis of antibiotic leucinostatins and their inhibition on Phytophthora in bio-control Purpureocillium lilacinum.</title>
        <authorList>
            <person name="Wang G."/>
            <person name="Liu Z."/>
            <person name="Lin R."/>
            <person name="Li E."/>
            <person name="Mao Z."/>
            <person name="Ling J."/>
            <person name="Yin W."/>
            <person name="Xie B."/>
        </authorList>
    </citation>
    <scope>NUCLEOTIDE SEQUENCE [LARGE SCALE GENOMIC DNA]</scope>
    <source>
        <strain evidence="2">PLBJ-1</strain>
        <strain evidence="1">PLFJ-1</strain>
    </source>
</reference>
<name>A0A179GHN1_PURLI</name>
<evidence type="ECO:0000313" key="3">
    <source>
        <dbReference type="Proteomes" id="UP000078340"/>
    </source>
</evidence>
<proteinExistence type="predicted"/>
<comment type="caution">
    <text evidence="1">The sequence shown here is derived from an EMBL/GenBank/DDBJ whole genome shotgun (WGS) entry which is preliminary data.</text>
</comment>
<evidence type="ECO:0000313" key="2">
    <source>
        <dbReference type="EMBL" id="OAQ78279.1"/>
    </source>
</evidence>
<dbReference type="EMBL" id="LSBI01000013">
    <property type="protein sequence ID" value="OAQ76871.1"/>
    <property type="molecule type" value="Genomic_DNA"/>
</dbReference>